<dbReference type="Proteomes" id="UP000325313">
    <property type="component" value="Unassembled WGS sequence"/>
</dbReference>
<reference evidence="1 2" key="1">
    <citation type="submission" date="2019-05" db="EMBL/GenBank/DDBJ databases">
        <title>Emergence of the Ug99 lineage of the wheat stem rust pathogen through somatic hybridization.</title>
        <authorList>
            <person name="Li F."/>
            <person name="Upadhyaya N.M."/>
            <person name="Sperschneider J."/>
            <person name="Matny O."/>
            <person name="Nguyen-Phuc H."/>
            <person name="Mago R."/>
            <person name="Raley C."/>
            <person name="Miller M.E."/>
            <person name="Silverstein K.A.T."/>
            <person name="Henningsen E."/>
            <person name="Hirsch C.D."/>
            <person name="Visser B."/>
            <person name="Pretorius Z.A."/>
            <person name="Steffenson B.J."/>
            <person name="Schwessinger B."/>
            <person name="Dodds P.N."/>
            <person name="Figueroa M."/>
        </authorList>
    </citation>
    <scope>NUCLEOTIDE SEQUENCE [LARGE SCALE GENOMIC DNA]</scope>
    <source>
        <strain evidence="1 2">Ug99</strain>
    </source>
</reference>
<protein>
    <submittedName>
        <fullName evidence="1">Uncharacterized protein</fullName>
    </submittedName>
</protein>
<comment type="caution">
    <text evidence="1">The sequence shown here is derived from an EMBL/GenBank/DDBJ whole genome shotgun (WGS) entry which is preliminary data.</text>
</comment>
<evidence type="ECO:0000313" key="1">
    <source>
        <dbReference type="EMBL" id="KAA1065199.1"/>
    </source>
</evidence>
<dbReference type="AlphaFoldDB" id="A0A5B0LLS7"/>
<evidence type="ECO:0000313" key="2">
    <source>
        <dbReference type="Proteomes" id="UP000325313"/>
    </source>
</evidence>
<proteinExistence type="predicted"/>
<sequence length="143" mass="16420">MMVAVASPLSPPQHCPIFGHRASSQTVCKPSPRRSFLIELNEAEVGISVFKNLGRRLVGVSEPTRSEELTLMSWAPAETKSWKVKPSFLMASRTEFRDEDDSDEAKRELRFRCCGSIETWVHHRQSICLSISFYIFESHFWNE</sequence>
<name>A0A5B0LLS7_PUCGR</name>
<organism evidence="1 2">
    <name type="scientific">Puccinia graminis f. sp. tritici</name>
    <dbReference type="NCBI Taxonomy" id="56615"/>
    <lineage>
        <taxon>Eukaryota</taxon>
        <taxon>Fungi</taxon>
        <taxon>Dikarya</taxon>
        <taxon>Basidiomycota</taxon>
        <taxon>Pucciniomycotina</taxon>
        <taxon>Pucciniomycetes</taxon>
        <taxon>Pucciniales</taxon>
        <taxon>Pucciniaceae</taxon>
        <taxon>Puccinia</taxon>
    </lineage>
</organism>
<accession>A0A5B0LLS7</accession>
<dbReference type="EMBL" id="VDEP01000512">
    <property type="protein sequence ID" value="KAA1065199.1"/>
    <property type="molecule type" value="Genomic_DNA"/>
</dbReference>
<gene>
    <name evidence="1" type="ORF">PGTUg99_022100</name>
</gene>